<proteinExistence type="predicted"/>
<sequence>MLIESSDQDSELQAHTAPHVQARLHLFFIFPSEVAELLGLLLMSLLAQSSLLACESSVLSSDSSNEHQLPCTARPSEHLWLLRSPGPDPVLQLHGSTLTPLLSRGQQ</sequence>
<name>A0A9N7Y7G8_PLEPL</name>
<dbReference type="EMBL" id="CADEAL010000158">
    <property type="protein sequence ID" value="CAB1415487.1"/>
    <property type="molecule type" value="Genomic_DNA"/>
</dbReference>
<accession>A0A9N7Y7G8</accession>
<evidence type="ECO:0000313" key="2">
    <source>
        <dbReference type="Proteomes" id="UP001153269"/>
    </source>
</evidence>
<dbReference type="Proteomes" id="UP001153269">
    <property type="component" value="Unassembled WGS sequence"/>
</dbReference>
<comment type="caution">
    <text evidence="1">The sequence shown here is derived from an EMBL/GenBank/DDBJ whole genome shotgun (WGS) entry which is preliminary data.</text>
</comment>
<keyword evidence="2" id="KW-1185">Reference proteome</keyword>
<organism evidence="1 2">
    <name type="scientific">Pleuronectes platessa</name>
    <name type="common">European plaice</name>
    <dbReference type="NCBI Taxonomy" id="8262"/>
    <lineage>
        <taxon>Eukaryota</taxon>
        <taxon>Metazoa</taxon>
        <taxon>Chordata</taxon>
        <taxon>Craniata</taxon>
        <taxon>Vertebrata</taxon>
        <taxon>Euteleostomi</taxon>
        <taxon>Actinopterygii</taxon>
        <taxon>Neopterygii</taxon>
        <taxon>Teleostei</taxon>
        <taxon>Neoteleostei</taxon>
        <taxon>Acanthomorphata</taxon>
        <taxon>Carangaria</taxon>
        <taxon>Pleuronectiformes</taxon>
        <taxon>Pleuronectoidei</taxon>
        <taxon>Pleuronectidae</taxon>
        <taxon>Pleuronectes</taxon>
    </lineage>
</organism>
<dbReference type="AlphaFoldDB" id="A0A9N7Y7G8"/>
<evidence type="ECO:0000313" key="1">
    <source>
        <dbReference type="EMBL" id="CAB1415487.1"/>
    </source>
</evidence>
<reference evidence="1" key="1">
    <citation type="submission" date="2020-03" db="EMBL/GenBank/DDBJ databases">
        <authorList>
            <person name="Weist P."/>
        </authorList>
    </citation>
    <scope>NUCLEOTIDE SEQUENCE</scope>
</reference>
<gene>
    <name evidence="1" type="ORF">PLEPLA_LOCUS3203</name>
</gene>
<protein>
    <submittedName>
        <fullName evidence="1">Uncharacterized protein</fullName>
    </submittedName>
</protein>